<dbReference type="PANTHER" id="PTHR10641:SF1402">
    <property type="entry name" value="TRANSCRIPTION FACTOR MYB8-LIKE"/>
    <property type="match status" value="1"/>
</dbReference>
<evidence type="ECO:0000256" key="4">
    <source>
        <dbReference type="ARBA" id="ARBA00023242"/>
    </source>
</evidence>
<keyword evidence="8" id="KW-1185">Reference proteome</keyword>
<organism evidence="7 8">
    <name type="scientific">Acacia crassicarpa</name>
    <name type="common">northern wattle</name>
    <dbReference type="NCBI Taxonomy" id="499986"/>
    <lineage>
        <taxon>Eukaryota</taxon>
        <taxon>Viridiplantae</taxon>
        <taxon>Streptophyta</taxon>
        <taxon>Embryophyta</taxon>
        <taxon>Tracheophyta</taxon>
        <taxon>Spermatophyta</taxon>
        <taxon>Magnoliopsida</taxon>
        <taxon>eudicotyledons</taxon>
        <taxon>Gunneridae</taxon>
        <taxon>Pentapetalae</taxon>
        <taxon>rosids</taxon>
        <taxon>fabids</taxon>
        <taxon>Fabales</taxon>
        <taxon>Fabaceae</taxon>
        <taxon>Caesalpinioideae</taxon>
        <taxon>mimosoid clade</taxon>
        <taxon>Acacieae</taxon>
        <taxon>Acacia</taxon>
    </lineage>
</organism>
<dbReference type="PROSITE" id="PS51294">
    <property type="entry name" value="HTH_MYB"/>
    <property type="match status" value="2"/>
</dbReference>
<dbReference type="InterPro" id="IPR009057">
    <property type="entry name" value="Homeodomain-like_sf"/>
</dbReference>
<gene>
    <name evidence="7" type="ORF">QN277_008428</name>
</gene>
<feature type="domain" description="HTH myb-type" evidence="6">
    <location>
        <begin position="9"/>
        <end position="61"/>
    </location>
</feature>
<dbReference type="SMART" id="SM00717">
    <property type="entry name" value="SANT"/>
    <property type="match status" value="2"/>
</dbReference>
<dbReference type="Gene3D" id="1.10.10.60">
    <property type="entry name" value="Homeodomain-like"/>
    <property type="match status" value="2"/>
</dbReference>
<accession>A0AAE1JPS0</accession>
<comment type="caution">
    <text evidence="7">The sequence shown here is derived from an EMBL/GenBank/DDBJ whole genome shotgun (WGS) entry which is preliminary data.</text>
</comment>
<reference evidence="7" key="1">
    <citation type="submission" date="2023-10" db="EMBL/GenBank/DDBJ databases">
        <title>Chromosome-level genome of the transformable northern wattle, Acacia crassicarpa.</title>
        <authorList>
            <person name="Massaro I."/>
            <person name="Sinha N.R."/>
            <person name="Poethig S."/>
            <person name="Leichty A.R."/>
        </authorList>
    </citation>
    <scope>NUCLEOTIDE SEQUENCE</scope>
    <source>
        <strain evidence="7">Acra3RX</strain>
        <tissue evidence="7">Leaf</tissue>
    </source>
</reference>
<keyword evidence="4" id="KW-0539">Nucleus</keyword>
<dbReference type="Proteomes" id="UP001293593">
    <property type="component" value="Unassembled WGS sequence"/>
</dbReference>
<name>A0AAE1JPS0_9FABA</name>
<dbReference type="GO" id="GO:0003677">
    <property type="term" value="F:DNA binding"/>
    <property type="evidence" value="ECO:0007669"/>
    <property type="project" value="UniProtKB-KW"/>
</dbReference>
<evidence type="ECO:0000259" key="6">
    <source>
        <dbReference type="PROSITE" id="PS51294"/>
    </source>
</evidence>
<dbReference type="Pfam" id="PF00249">
    <property type="entry name" value="Myb_DNA-binding"/>
    <property type="match status" value="2"/>
</dbReference>
<protein>
    <submittedName>
        <fullName evidence="7">Uncharacterized protein</fullName>
    </submittedName>
</protein>
<dbReference type="GO" id="GO:0005634">
    <property type="term" value="C:nucleus"/>
    <property type="evidence" value="ECO:0007669"/>
    <property type="project" value="UniProtKB-SubCell"/>
</dbReference>
<evidence type="ECO:0000256" key="2">
    <source>
        <dbReference type="ARBA" id="ARBA00022737"/>
    </source>
</evidence>
<dbReference type="PROSITE" id="PS50090">
    <property type="entry name" value="MYB_LIKE"/>
    <property type="match status" value="2"/>
</dbReference>
<dbReference type="AlphaFoldDB" id="A0AAE1JPS0"/>
<feature type="domain" description="HTH myb-type" evidence="6">
    <location>
        <begin position="62"/>
        <end position="116"/>
    </location>
</feature>
<keyword evidence="2" id="KW-0677">Repeat</keyword>
<evidence type="ECO:0000256" key="3">
    <source>
        <dbReference type="ARBA" id="ARBA00023125"/>
    </source>
</evidence>
<dbReference type="CDD" id="cd00167">
    <property type="entry name" value="SANT"/>
    <property type="match status" value="2"/>
</dbReference>
<feature type="domain" description="Myb-like" evidence="5">
    <location>
        <begin position="62"/>
        <end position="112"/>
    </location>
</feature>
<dbReference type="InterPro" id="IPR015495">
    <property type="entry name" value="Myb_TF_plants"/>
</dbReference>
<sequence length="254" mass="29408">MMRSPYYDKNGLKRGAWSKEEDEMLRAYVERYGHSNWRQLPKHAGLSRCGKSCRLRWLNYLRPGVKRGNYTQEEDQLIINLHQQLGNKWSSIAKRLPGRSDNEIKNHWHSHLKKLLERNHAEKSELKTKASDNCEGEATKYLEPENTLLGFAAASSSNIISSENSPHIYNSSSNFSFGGESVANASACEIFEEFGDFWTKPFLPENIYDQNNYKSLNYAVNEADVREYSSYIFDNADFLCHVMQEFPEDPKMDI</sequence>
<dbReference type="InterPro" id="IPR017930">
    <property type="entry name" value="Myb_dom"/>
</dbReference>
<dbReference type="EMBL" id="JAWXYG010000013">
    <property type="protein sequence ID" value="KAK4255425.1"/>
    <property type="molecule type" value="Genomic_DNA"/>
</dbReference>
<keyword evidence="3" id="KW-0238">DNA-binding</keyword>
<evidence type="ECO:0000313" key="7">
    <source>
        <dbReference type="EMBL" id="KAK4255425.1"/>
    </source>
</evidence>
<dbReference type="PANTHER" id="PTHR10641">
    <property type="entry name" value="MYB FAMILY TRANSCRIPTION FACTOR"/>
    <property type="match status" value="1"/>
</dbReference>
<dbReference type="SUPFAM" id="SSF46689">
    <property type="entry name" value="Homeodomain-like"/>
    <property type="match status" value="1"/>
</dbReference>
<evidence type="ECO:0000313" key="8">
    <source>
        <dbReference type="Proteomes" id="UP001293593"/>
    </source>
</evidence>
<comment type="subcellular location">
    <subcellularLocation>
        <location evidence="1">Nucleus</location>
    </subcellularLocation>
</comment>
<dbReference type="FunFam" id="1.10.10.60:FF:000001">
    <property type="entry name" value="MYB-related transcription factor"/>
    <property type="match status" value="1"/>
</dbReference>
<evidence type="ECO:0000256" key="1">
    <source>
        <dbReference type="ARBA" id="ARBA00004123"/>
    </source>
</evidence>
<evidence type="ECO:0000259" key="5">
    <source>
        <dbReference type="PROSITE" id="PS50090"/>
    </source>
</evidence>
<proteinExistence type="predicted"/>
<feature type="domain" description="Myb-like" evidence="5">
    <location>
        <begin position="9"/>
        <end position="61"/>
    </location>
</feature>
<dbReference type="InterPro" id="IPR001005">
    <property type="entry name" value="SANT/Myb"/>
</dbReference>